<comment type="similarity">
    <text evidence="2">Belongs to the DsbD family.</text>
</comment>
<dbReference type="InterPro" id="IPR003834">
    <property type="entry name" value="Cyt_c_assmbl_TM_dom"/>
</dbReference>
<reference evidence="11" key="1">
    <citation type="submission" date="2020-07" db="EMBL/GenBank/DDBJ databases">
        <title>Huge and variable diversity of episymbiotic CPR bacteria and DPANN archaea in groundwater ecosystems.</title>
        <authorList>
            <person name="He C.Y."/>
            <person name="Keren R."/>
            <person name="Whittaker M."/>
            <person name="Farag I.F."/>
            <person name="Doudna J."/>
            <person name="Cate J.H.D."/>
            <person name="Banfield J.F."/>
        </authorList>
    </citation>
    <scope>NUCLEOTIDE SEQUENCE</scope>
    <source>
        <strain evidence="11">NC_groundwater_672_Ag_B-0.1um_62_36</strain>
    </source>
</reference>
<dbReference type="GO" id="GO:0016491">
    <property type="term" value="F:oxidoreductase activity"/>
    <property type="evidence" value="ECO:0007669"/>
    <property type="project" value="InterPro"/>
</dbReference>
<dbReference type="EMBL" id="JACPRF010000264">
    <property type="protein sequence ID" value="MBI2876948.1"/>
    <property type="molecule type" value="Genomic_DNA"/>
</dbReference>
<gene>
    <name evidence="11" type="ORF">HYY20_08705</name>
</gene>
<keyword evidence="5" id="KW-0201">Cytochrome c-type biogenesis</keyword>
<sequence length="410" mass="44877">MEQFNVSIFTALLAGLLSFASPCVLPLVPGFLSYITGLSLEDFTRGEERSRTLRKALINSLLFVLGFSLVFTSLGASASVLGQLIGAHQRTLTQVAGIGIILLGFHLTGLLKIPFLLQEKRIQRETSTPGLLRSFVVGLFFAFGWTPCVGPILAGILVLAAGAETVSQGIFLLLVYSLGLGIPFVLSALFLNQFFFTFGRIKHHLRKVEVASGALLMGIGFLIFTNQLSLLATRIPFLNLDALLTPKSEDVGLAAAQSSPRPRADFGPYDFRLTTLEGKTLRLSDFGGRVVLVNFWATWCPPCREETPGFIKLHQEYQQQGLVIIGVAEQSPPKKVAQFVTDYQVPYFIGRDEDGSVAQKYGVRALPQSFLFAPDGKLYHKFMGYAPENLLRSKLKEILGSPKEGQLASE</sequence>
<evidence type="ECO:0000313" key="12">
    <source>
        <dbReference type="Proteomes" id="UP000769766"/>
    </source>
</evidence>
<evidence type="ECO:0000256" key="5">
    <source>
        <dbReference type="ARBA" id="ARBA00022748"/>
    </source>
</evidence>
<dbReference type="InterPro" id="IPR013766">
    <property type="entry name" value="Thioredoxin_domain"/>
</dbReference>
<dbReference type="InterPro" id="IPR051790">
    <property type="entry name" value="Cytochrome_c-biogenesis_DsbD"/>
</dbReference>
<keyword evidence="7 9" id="KW-0472">Membrane</keyword>
<evidence type="ECO:0000256" key="3">
    <source>
        <dbReference type="ARBA" id="ARBA00022475"/>
    </source>
</evidence>
<feature type="domain" description="Thioredoxin" evidence="10">
    <location>
        <begin position="262"/>
        <end position="400"/>
    </location>
</feature>
<dbReference type="PANTHER" id="PTHR31272:SF4">
    <property type="entry name" value="CYTOCHROME C-TYPE BIOGENESIS PROTEIN HI_1454-RELATED"/>
    <property type="match status" value="1"/>
</dbReference>
<dbReference type="SUPFAM" id="SSF52833">
    <property type="entry name" value="Thioredoxin-like"/>
    <property type="match status" value="1"/>
</dbReference>
<dbReference type="CDD" id="cd02966">
    <property type="entry name" value="TlpA_like_family"/>
    <property type="match status" value="1"/>
</dbReference>
<feature type="transmembrane region" description="Helical" evidence="9">
    <location>
        <begin position="169"/>
        <end position="196"/>
    </location>
</feature>
<feature type="transmembrane region" description="Helical" evidence="9">
    <location>
        <begin position="56"/>
        <end position="75"/>
    </location>
</feature>
<evidence type="ECO:0000256" key="4">
    <source>
        <dbReference type="ARBA" id="ARBA00022692"/>
    </source>
</evidence>
<dbReference type="Pfam" id="PF00578">
    <property type="entry name" value="AhpC-TSA"/>
    <property type="match status" value="1"/>
</dbReference>
<comment type="subcellular location">
    <subcellularLocation>
        <location evidence="1">Cell membrane</location>
        <topology evidence="1">Multi-pass membrane protein</topology>
    </subcellularLocation>
</comment>
<protein>
    <submittedName>
        <fullName evidence="11">Redoxin domain-containing protein</fullName>
    </submittedName>
</protein>
<dbReference type="PROSITE" id="PS00194">
    <property type="entry name" value="THIOREDOXIN_1"/>
    <property type="match status" value="1"/>
</dbReference>
<evidence type="ECO:0000259" key="10">
    <source>
        <dbReference type="PROSITE" id="PS51352"/>
    </source>
</evidence>
<keyword evidence="3" id="KW-1003">Cell membrane</keyword>
<evidence type="ECO:0000256" key="1">
    <source>
        <dbReference type="ARBA" id="ARBA00004651"/>
    </source>
</evidence>
<dbReference type="Proteomes" id="UP000769766">
    <property type="component" value="Unassembled WGS sequence"/>
</dbReference>
<keyword evidence="8" id="KW-0676">Redox-active center</keyword>
<dbReference type="InterPro" id="IPR036249">
    <property type="entry name" value="Thioredoxin-like_sf"/>
</dbReference>
<evidence type="ECO:0000256" key="6">
    <source>
        <dbReference type="ARBA" id="ARBA00022989"/>
    </source>
</evidence>
<feature type="transmembrane region" description="Helical" evidence="9">
    <location>
        <begin position="95"/>
        <end position="115"/>
    </location>
</feature>
<organism evidence="11 12">
    <name type="scientific">Tectimicrobiota bacterium</name>
    <dbReference type="NCBI Taxonomy" id="2528274"/>
    <lineage>
        <taxon>Bacteria</taxon>
        <taxon>Pseudomonadati</taxon>
        <taxon>Nitrospinota/Tectimicrobiota group</taxon>
        <taxon>Candidatus Tectimicrobiota</taxon>
    </lineage>
</organism>
<evidence type="ECO:0000256" key="9">
    <source>
        <dbReference type="SAM" id="Phobius"/>
    </source>
</evidence>
<evidence type="ECO:0000313" key="11">
    <source>
        <dbReference type="EMBL" id="MBI2876948.1"/>
    </source>
</evidence>
<keyword evidence="4 9" id="KW-0812">Transmembrane</keyword>
<dbReference type="Gene3D" id="3.40.30.10">
    <property type="entry name" value="Glutaredoxin"/>
    <property type="match status" value="1"/>
</dbReference>
<dbReference type="GO" id="GO:0016209">
    <property type="term" value="F:antioxidant activity"/>
    <property type="evidence" value="ECO:0007669"/>
    <property type="project" value="InterPro"/>
</dbReference>
<evidence type="ECO:0000256" key="2">
    <source>
        <dbReference type="ARBA" id="ARBA00006143"/>
    </source>
</evidence>
<keyword evidence="6 9" id="KW-1133">Transmembrane helix</keyword>
<dbReference type="AlphaFoldDB" id="A0A932CP39"/>
<dbReference type="GO" id="GO:0005886">
    <property type="term" value="C:plasma membrane"/>
    <property type="evidence" value="ECO:0007669"/>
    <property type="project" value="UniProtKB-SubCell"/>
</dbReference>
<accession>A0A932CP39</accession>
<dbReference type="InterPro" id="IPR017937">
    <property type="entry name" value="Thioredoxin_CS"/>
</dbReference>
<feature type="transmembrane region" description="Helical" evidence="9">
    <location>
        <begin position="208"/>
        <end position="225"/>
    </location>
</feature>
<dbReference type="PANTHER" id="PTHR31272">
    <property type="entry name" value="CYTOCHROME C-TYPE BIOGENESIS PROTEIN HI_1454-RELATED"/>
    <property type="match status" value="1"/>
</dbReference>
<dbReference type="PROSITE" id="PS51352">
    <property type="entry name" value="THIOREDOXIN_2"/>
    <property type="match status" value="1"/>
</dbReference>
<feature type="transmembrane region" description="Helical" evidence="9">
    <location>
        <begin position="6"/>
        <end position="35"/>
    </location>
</feature>
<comment type="caution">
    <text evidence="11">The sequence shown here is derived from an EMBL/GenBank/DDBJ whole genome shotgun (WGS) entry which is preliminary data.</text>
</comment>
<name>A0A932CP39_UNCTE</name>
<dbReference type="GO" id="GO:0017004">
    <property type="term" value="P:cytochrome complex assembly"/>
    <property type="evidence" value="ECO:0007669"/>
    <property type="project" value="UniProtKB-KW"/>
</dbReference>
<evidence type="ECO:0000256" key="7">
    <source>
        <dbReference type="ARBA" id="ARBA00023136"/>
    </source>
</evidence>
<evidence type="ECO:0000256" key="8">
    <source>
        <dbReference type="ARBA" id="ARBA00023284"/>
    </source>
</evidence>
<proteinExistence type="inferred from homology"/>
<dbReference type="Pfam" id="PF02683">
    <property type="entry name" value="DsbD_TM"/>
    <property type="match status" value="1"/>
</dbReference>
<dbReference type="InterPro" id="IPR000866">
    <property type="entry name" value="AhpC/TSA"/>
</dbReference>
<feature type="transmembrane region" description="Helical" evidence="9">
    <location>
        <begin position="135"/>
        <end position="163"/>
    </location>
</feature>